<accession>A0A1W1DFV1</accession>
<dbReference type="SUPFAM" id="SSF69864">
    <property type="entry name" value="Argininosuccinate synthetase, C-terminal domain"/>
    <property type="match status" value="1"/>
</dbReference>
<evidence type="ECO:0000259" key="8">
    <source>
        <dbReference type="Pfam" id="PF20979"/>
    </source>
</evidence>
<evidence type="ECO:0000256" key="2">
    <source>
        <dbReference type="ARBA" id="ARBA00012286"/>
    </source>
</evidence>
<dbReference type="GO" id="GO:0004055">
    <property type="term" value="F:argininosuccinate synthase activity"/>
    <property type="evidence" value="ECO:0007669"/>
    <property type="project" value="UniProtKB-EC"/>
</dbReference>
<dbReference type="InterPro" id="IPR001518">
    <property type="entry name" value="Arginosuc_synth"/>
</dbReference>
<evidence type="ECO:0000256" key="7">
    <source>
        <dbReference type="ARBA" id="ARBA00022840"/>
    </source>
</evidence>
<dbReference type="Pfam" id="PF20979">
    <property type="entry name" value="Arginosuc_syn_C"/>
    <property type="match status" value="1"/>
</dbReference>
<evidence type="ECO:0000313" key="9">
    <source>
        <dbReference type="EMBL" id="SFV80156.1"/>
    </source>
</evidence>
<dbReference type="Gene3D" id="3.90.1260.10">
    <property type="entry name" value="Argininosuccinate synthetase, chain A, domain 2"/>
    <property type="match status" value="1"/>
</dbReference>
<evidence type="ECO:0000256" key="5">
    <source>
        <dbReference type="ARBA" id="ARBA00022605"/>
    </source>
</evidence>
<gene>
    <name evidence="9" type="ORF">MNB_SUP05-13-212</name>
</gene>
<dbReference type="GO" id="GO:0005737">
    <property type="term" value="C:cytoplasm"/>
    <property type="evidence" value="ECO:0007669"/>
    <property type="project" value="TreeGrafter"/>
</dbReference>
<dbReference type="InterPro" id="IPR048268">
    <property type="entry name" value="Arginosuc_syn_C"/>
</dbReference>
<dbReference type="GO" id="GO:0000053">
    <property type="term" value="P:argininosuccinate metabolic process"/>
    <property type="evidence" value="ECO:0007669"/>
    <property type="project" value="TreeGrafter"/>
</dbReference>
<dbReference type="UniPathway" id="UPA00068">
    <property type="reaction ID" value="UER00113"/>
</dbReference>
<comment type="pathway">
    <text evidence="1">Amino-acid biosynthesis; L-arginine biosynthesis; L-arginine from L-ornithine and carbamoyl phosphate: step 2/3.</text>
</comment>
<dbReference type="EC" id="6.3.4.5" evidence="2"/>
<evidence type="ECO:0000256" key="6">
    <source>
        <dbReference type="ARBA" id="ARBA00022741"/>
    </source>
</evidence>
<name>A0A1W1DFV1_9ZZZZ</name>
<dbReference type="GO" id="GO:0006526">
    <property type="term" value="P:L-arginine biosynthetic process"/>
    <property type="evidence" value="ECO:0007669"/>
    <property type="project" value="UniProtKB-UniPathway"/>
</dbReference>
<dbReference type="PANTHER" id="PTHR11587:SF2">
    <property type="entry name" value="ARGININOSUCCINATE SYNTHASE"/>
    <property type="match status" value="1"/>
</dbReference>
<organism evidence="9">
    <name type="scientific">hydrothermal vent metagenome</name>
    <dbReference type="NCBI Taxonomy" id="652676"/>
    <lineage>
        <taxon>unclassified sequences</taxon>
        <taxon>metagenomes</taxon>
        <taxon>ecological metagenomes</taxon>
    </lineage>
</organism>
<keyword evidence="4 9" id="KW-0436">Ligase</keyword>
<dbReference type="InterPro" id="IPR024074">
    <property type="entry name" value="AS_cat/multimer_dom_body"/>
</dbReference>
<feature type="domain" description="Arginosuccinate synthase C-terminal" evidence="8">
    <location>
        <begin position="2"/>
        <end position="69"/>
    </location>
</feature>
<keyword evidence="7" id="KW-0067">ATP-binding</keyword>
<reference evidence="9" key="1">
    <citation type="submission" date="2016-10" db="EMBL/GenBank/DDBJ databases">
        <authorList>
            <person name="de Groot N.N."/>
        </authorList>
    </citation>
    <scope>NUCLEOTIDE SEQUENCE</scope>
</reference>
<keyword evidence="6" id="KW-0547">Nucleotide-binding</keyword>
<dbReference type="PANTHER" id="PTHR11587">
    <property type="entry name" value="ARGININOSUCCINATE SYNTHASE"/>
    <property type="match status" value="1"/>
</dbReference>
<proteinExistence type="predicted"/>
<dbReference type="GO" id="GO:0005524">
    <property type="term" value="F:ATP binding"/>
    <property type="evidence" value="ECO:0007669"/>
    <property type="project" value="UniProtKB-KW"/>
</dbReference>
<keyword evidence="3" id="KW-0055">Arginine biosynthesis</keyword>
<dbReference type="GO" id="GO:0000050">
    <property type="term" value="P:urea cycle"/>
    <property type="evidence" value="ECO:0007669"/>
    <property type="project" value="TreeGrafter"/>
</dbReference>
<sequence length="74" mass="8187">MLQAAIDKTQETVNGVVRLKLYKGGITVVGRKSEDSLFSEKIATFEDDEGAYDQKDAAGFIKLNALRLRLKALK</sequence>
<evidence type="ECO:0000256" key="3">
    <source>
        <dbReference type="ARBA" id="ARBA00022571"/>
    </source>
</evidence>
<dbReference type="Gene3D" id="1.20.5.470">
    <property type="entry name" value="Single helix bin"/>
    <property type="match status" value="1"/>
</dbReference>
<protein>
    <recommendedName>
        <fullName evidence="2">argininosuccinate synthase</fullName>
        <ecNumber evidence="2">6.3.4.5</ecNumber>
    </recommendedName>
</protein>
<dbReference type="EMBL" id="FPHU01000050">
    <property type="protein sequence ID" value="SFV80156.1"/>
    <property type="molecule type" value="Genomic_DNA"/>
</dbReference>
<dbReference type="AlphaFoldDB" id="A0A1W1DFV1"/>
<evidence type="ECO:0000256" key="4">
    <source>
        <dbReference type="ARBA" id="ARBA00022598"/>
    </source>
</evidence>
<evidence type="ECO:0000256" key="1">
    <source>
        <dbReference type="ARBA" id="ARBA00004967"/>
    </source>
</evidence>
<keyword evidence="5" id="KW-0028">Amino-acid biosynthesis</keyword>